<evidence type="ECO:0000256" key="2">
    <source>
        <dbReference type="ARBA" id="ARBA00009773"/>
    </source>
</evidence>
<feature type="transmembrane region" description="Helical" evidence="6">
    <location>
        <begin position="277"/>
        <end position="294"/>
    </location>
</feature>
<dbReference type="Proteomes" id="UP000186997">
    <property type="component" value="Unassembled WGS sequence"/>
</dbReference>
<organism evidence="7 8">
    <name type="scientific">Yoonia rosea</name>
    <dbReference type="NCBI Taxonomy" id="287098"/>
    <lineage>
        <taxon>Bacteria</taxon>
        <taxon>Pseudomonadati</taxon>
        <taxon>Pseudomonadota</taxon>
        <taxon>Alphaproteobacteria</taxon>
        <taxon>Rhodobacterales</taxon>
        <taxon>Paracoccaceae</taxon>
        <taxon>Yoonia</taxon>
    </lineage>
</organism>
<dbReference type="InterPro" id="IPR002549">
    <property type="entry name" value="AI-2E-like"/>
</dbReference>
<evidence type="ECO:0000256" key="6">
    <source>
        <dbReference type="SAM" id="Phobius"/>
    </source>
</evidence>
<dbReference type="Pfam" id="PF01594">
    <property type="entry name" value="AI-2E_transport"/>
    <property type="match status" value="1"/>
</dbReference>
<keyword evidence="3 6" id="KW-0812">Transmembrane</keyword>
<evidence type="ECO:0000256" key="5">
    <source>
        <dbReference type="ARBA" id="ARBA00023136"/>
    </source>
</evidence>
<feature type="transmembrane region" description="Helical" evidence="6">
    <location>
        <begin position="240"/>
        <end position="265"/>
    </location>
</feature>
<feature type="transmembrane region" description="Helical" evidence="6">
    <location>
        <begin position="20"/>
        <end position="38"/>
    </location>
</feature>
<evidence type="ECO:0000313" key="8">
    <source>
        <dbReference type="Proteomes" id="UP000186997"/>
    </source>
</evidence>
<dbReference type="RefSeq" id="WP_207552126.1">
    <property type="nucleotide sequence ID" value="NZ_FTPR01000001.1"/>
</dbReference>
<dbReference type="AlphaFoldDB" id="A0A1R3WKA7"/>
<feature type="transmembrane region" description="Helical" evidence="6">
    <location>
        <begin position="314"/>
        <end position="339"/>
    </location>
</feature>
<dbReference type="EMBL" id="FTPR01000001">
    <property type="protein sequence ID" value="SIT77856.1"/>
    <property type="molecule type" value="Genomic_DNA"/>
</dbReference>
<feature type="transmembrane region" description="Helical" evidence="6">
    <location>
        <begin position="44"/>
        <end position="65"/>
    </location>
</feature>
<evidence type="ECO:0000256" key="1">
    <source>
        <dbReference type="ARBA" id="ARBA00004141"/>
    </source>
</evidence>
<evidence type="ECO:0000256" key="4">
    <source>
        <dbReference type="ARBA" id="ARBA00022989"/>
    </source>
</evidence>
<feature type="transmembrane region" description="Helical" evidence="6">
    <location>
        <begin position="209"/>
        <end position="234"/>
    </location>
</feature>
<feature type="transmembrane region" description="Helical" evidence="6">
    <location>
        <begin position="155"/>
        <end position="174"/>
    </location>
</feature>
<accession>A0A1R3WKA7</accession>
<sequence>MLHDPPKTGTSERSSETTRLQTGALLIIAFAVVLFLLVQARFVLISLATAIILFSLTSDVINFIARQRIGPFRVPNTLASIAAMVLIAAALLTLTSILLAQINTVLVTTLSYAERAPSAVASLFAWLGEDSELAILNALRSVNVSNYLRGAASQASGVTQATVLIILFVGFLFAERIWFETKLLSLVGDKAQAERVGKIIQSIIHRVNYYLLVKTVISAITGAMIFVLAQAFGLELATSLGIITFVLNFIPNIGSIVATALIALVAHVEIGDSTTTLAVFSIAGVIQFVNGSIIDPMLMGRALRLSSFGIILSLAFWGAVWGIPGMFLSVPIMVMLLVVCSHVPNLRPFAVLLSREGLPESEKMLDQPIERDLFGQDSKRD</sequence>
<comment type="subcellular location">
    <subcellularLocation>
        <location evidence="1">Membrane</location>
        <topology evidence="1">Multi-pass membrane protein</topology>
    </subcellularLocation>
</comment>
<dbReference type="GO" id="GO:0016020">
    <property type="term" value="C:membrane"/>
    <property type="evidence" value="ECO:0007669"/>
    <property type="project" value="UniProtKB-SubCell"/>
</dbReference>
<name>A0A1R3WKA7_9RHOB</name>
<keyword evidence="8" id="KW-1185">Reference proteome</keyword>
<dbReference type="PANTHER" id="PTHR21716:SF64">
    <property type="entry name" value="AI-2 TRANSPORT PROTEIN TQSA"/>
    <property type="match status" value="1"/>
</dbReference>
<keyword evidence="4 6" id="KW-1133">Transmembrane helix</keyword>
<dbReference type="STRING" id="287098.SAMN05421665_0656"/>
<protein>
    <submittedName>
        <fullName evidence="7">Predicted PurR-regulated permease PerM</fullName>
    </submittedName>
</protein>
<evidence type="ECO:0000256" key="3">
    <source>
        <dbReference type="ARBA" id="ARBA00022692"/>
    </source>
</evidence>
<keyword evidence="5 6" id="KW-0472">Membrane</keyword>
<evidence type="ECO:0000313" key="7">
    <source>
        <dbReference type="EMBL" id="SIT77856.1"/>
    </source>
</evidence>
<proteinExistence type="inferred from homology"/>
<gene>
    <name evidence="7" type="ORF">SAMN05421665_0656</name>
</gene>
<feature type="transmembrane region" description="Helical" evidence="6">
    <location>
        <begin position="77"/>
        <end position="102"/>
    </location>
</feature>
<dbReference type="GO" id="GO:0055085">
    <property type="term" value="P:transmembrane transport"/>
    <property type="evidence" value="ECO:0007669"/>
    <property type="project" value="TreeGrafter"/>
</dbReference>
<dbReference type="PANTHER" id="PTHR21716">
    <property type="entry name" value="TRANSMEMBRANE PROTEIN"/>
    <property type="match status" value="1"/>
</dbReference>
<comment type="similarity">
    <text evidence="2">Belongs to the autoinducer-2 exporter (AI-2E) (TC 2.A.86) family.</text>
</comment>
<reference evidence="8" key="1">
    <citation type="submission" date="2017-01" db="EMBL/GenBank/DDBJ databases">
        <authorList>
            <person name="Varghese N."/>
            <person name="Submissions S."/>
        </authorList>
    </citation>
    <scope>NUCLEOTIDE SEQUENCE [LARGE SCALE GENOMIC DNA]</scope>
    <source>
        <strain evidence="8">DSM 29591</strain>
    </source>
</reference>